<dbReference type="InterPro" id="IPR047324">
    <property type="entry name" value="LbH_gamma_CA-like"/>
</dbReference>
<name>A0A1H3Y6F7_SELRU</name>
<reference evidence="1 2" key="1">
    <citation type="submission" date="2016-10" db="EMBL/GenBank/DDBJ databases">
        <authorList>
            <person name="de Groot N.N."/>
        </authorList>
    </citation>
    <scope>NUCLEOTIDE SEQUENCE [LARGE SCALE GENOMIC DNA]</scope>
    <source>
        <strain evidence="1 2">DSM 2872</strain>
    </source>
</reference>
<dbReference type="RefSeq" id="WP_074672207.1">
    <property type="nucleotide sequence ID" value="NZ_FNQG01000007.1"/>
</dbReference>
<dbReference type="Proteomes" id="UP000183469">
    <property type="component" value="Unassembled WGS sequence"/>
</dbReference>
<sequence>MSTILSYKGKTPVIGKDVFMAPSATVVGDVEIGEGSRIWFNAVVRGDFQKLTIGKNCDIQDNSTLHVMLDEPTELGDNVIIGHNAVVHARKIGSNCLIGMGSIILGHTEIGDNVVIGAGTKLTQHKKIPSNSLVYGNPAEIIRALREDEIEALRASGENYQKVAAIYQEELDKIKDK</sequence>
<dbReference type="PANTHER" id="PTHR13061:SF29">
    <property type="entry name" value="GAMMA CARBONIC ANHYDRASE-LIKE 1, MITOCHONDRIAL-RELATED"/>
    <property type="match status" value="1"/>
</dbReference>
<dbReference type="AlphaFoldDB" id="A0A1H3Y6F7"/>
<dbReference type="CDD" id="cd04645">
    <property type="entry name" value="LbH_gamma_CA_like"/>
    <property type="match status" value="1"/>
</dbReference>
<dbReference type="Pfam" id="PF14602">
    <property type="entry name" value="Hexapep_2"/>
    <property type="match status" value="1"/>
</dbReference>
<gene>
    <name evidence="1" type="ORF">SAMN05660648_01806</name>
</gene>
<dbReference type="InterPro" id="IPR011004">
    <property type="entry name" value="Trimer_LpxA-like_sf"/>
</dbReference>
<keyword evidence="1" id="KW-0808">Transferase</keyword>
<dbReference type="SUPFAM" id="SSF51161">
    <property type="entry name" value="Trimeric LpxA-like enzymes"/>
    <property type="match status" value="1"/>
</dbReference>
<dbReference type="OrthoDB" id="9803036at2"/>
<accession>A0A1H3Y6F7</accession>
<dbReference type="InterPro" id="IPR050484">
    <property type="entry name" value="Transf_Hexapept/Carb_Anhydrase"/>
</dbReference>
<dbReference type="PANTHER" id="PTHR13061">
    <property type="entry name" value="DYNACTIN SUBUNIT P25"/>
    <property type="match status" value="1"/>
</dbReference>
<proteinExistence type="predicted"/>
<dbReference type="Gene3D" id="2.160.10.10">
    <property type="entry name" value="Hexapeptide repeat proteins"/>
    <property type="match status" value="1"/>
</dbReference>
<dbReference type="GO" id="GO:0016740">
    <property type="term" value="F:transferase activity"/>
    <property type="evidence" value="ECO:0007669"/>
    <property type="project" value="UniProtKB-KW"/>
</dbReference>
<dbReference type="EMBL" id="FNQG01000007">
    <property type="protein sequence ID" value="SEA06691.1"/>
    <property type="molecule type" value="Genomic_DNA"/>
</dbReference>
<dbReference type="InterPro" id="IPR001451">
    <property type="entry name" value="Hexapep"/>
</dbReference>
<organism evidence="1 2">
    <name type="scientific">Selenomonas ruminantium</name>
    <dbReference type="NCBI Taxonomy" id="971"/>
    <lineage>
        <taxon>Bacteria</taxon>
        <taxon>Bacillati</taxon>
        <taxon>Bacillota</taxon>
        <taxon>Negativicutes</taxon>
        <taxon>Selenomonadales</taxon>
        <taxon>Selenomonadaceae</taxon>
        <taxon>Selenomonas</taxon>
    </lineage>
</organism>
<evidence type="ECO:0000313" key="2">
    <source>
        <dbReference type="Proteomes" id="UP000183469"/>
    </source>
</evidence>
<dbReference type="Pfam" id="PF00132">
    <property type="entry name" value="Hexapep"/>
    <property type="match status" value="2"/>
</dbReference>
<protein>
    <submittedName>
        <fullName evidence="1">Carbonic anhydrase or acetyltransferase, isoleucine patch superfamily</fullName>
    </submittedName>
</protein>
<evidence type="ECO:0000313" key="1">
    <source>
        <dbReference type="EMBL" id="SEA06691.1"/>
    </source>
</evidence>